<comment type="caution">
    <text evidence="4">The sequence shown here is derived from an EMBL/GenBank/DDBJ whole genome shotgun (WGS) entry which is preliminary data.</text>
</comment>
<name>A0A171KWG2_9BURK</name>
<feature type="coiled-coil region" evidence="1">
    <location>
        <begin position="253"/>
        <end position="280"/>
    </location>
</feature>
<dbReference type="Pfam" id="PF18741">
    <property type="entry name" value="MTES_1575"/>
    <property type="match status" value="1"/>
</dbReference>
<feature type="domain" description="Restriction endonuclease type II-like" evidence="3">
    <location>
        <begin position="89"/>
        <end position="168"/>
    </location>
</feature>
<dbReference type="Proteomes" id="UP000078084">
    <property type="component" value="Unassembled WGS sequence"/>
</dbReference>
<sequence length="360" mass="40526">MVLGFSLGGFIFPWLLLIAALIAWSLIADWRRPAPDPESIAPLFRATAQTPGWQKIFLDLCESPAEEAFLQAMILAHHLQPQNGQLHGKALTLALQVKMPPYRVDFLVNDRLVVEIDGETYHSSPEAMARDRQRDEYLRTQGYITLRIPARLVFDRPEQAVEQVNAALAAMPVSSSSASVDTQWGQASAQLASGFKTIAMKFGDALEMLDAAKEQQRVADVLRGPRDIFDEECVVIEKAFELAQVRQGIESWIGQKEGRREQFQTNLDNLRAQIVALRERRGEPDRTVTFTPIAPFRAPASGASPQFNLAVEEAFRHLAARRAEYFEQVRSRLQGNERMRDAVRQALLEFNAEGCWRLIA</sequence>
<dbReference type="AlphaFoldDB" id="A0A171KWG2"/>
<keyword evidence="5" id="KW-1185">Reference proteome</keyword>
<dbReference type="PATRIC" id="fig|206506.3.peg.623"/>
<keyword evidence="2" id="KW-0472">Membrane</keyword>
<keyword evidence="1" id="KW-0175">Coiled coil</keyword>
<gene>
    <name evidence="4" type="ORF">AAV32_02820</name>
</gene>
<feature type="transmembrane region" description="Helical" evidence="2">
    <location>
        <begin position="6"/>
        <end position="27"/>
    </location>
</feature>
<reference evidence="4 5" key="1">
    <citation type="submission" date="2015-04" db="EMBL/GenBank/DDBJ databases">
        <title>Genome sequence of Kerstersia gyiorum CG1.</title>
        <authorList>
            <person name="Greninger A.L."/>
            <person name="Kozyreva V."/>
            <person name="Chaturvedi V."/>
        </authorList>
    </citation>
    <scope>NUCLEOTIDE SEQUENCE [LARGE SCALE GENOMIC DNA]</scope>
    <source>
        <strain evidence="4 5">CG1</strain>
    </source>
</reference>
<keyword evidence="2" id="KW-0812">Transmembrane</keyword>
<dbReference type="InterPro" id="IPR049468">
    <property type="entry name" value="Restrct_endonuc-II-like_dom"/>
</dbReference>
<dbReference type="EMBL" id="LBNE01000001">
    <property type="protein sequence ID" value="KKO73229.1"/>
    <property type="molecule type" value="Genomic_DNA"/>
</dbReference>
<evidence type="ECO:0000313" key="5">
    <source>
        <dbReference type="Proteomes" id="UP000078084"/>
    </source>
</evidence>
<dbReference type="Gene3D" id="3.40.960.10">
    <property type="entry name" value="VSR Endonuclease"/>
    <property type="match status" value="1"/>
</dbReference>
<dbReference type="SUPFAM" id="SSF52980">
    <property type="entry name" value="Restriction endonuclease-like"/>
    <property type="match status" value="1"/>
</dbReference>
<dbReference type="STRING" id="206506.AAV32_02820"/>
<accession>A0A171KWG2</accession>
<evidence type="ECO:0000256" key="1">
    <source>
        <dbReference type="SAM" id="Coils"/>
    </source>
</evidence>
<organism evidence="4 5">
    <name type="scientific">Kerstersia gyiorum</name>
    <dbReference type="NCBI Taxonomy" id="206506"/>
    <lineage>
        <taxon>Bacteria</taxon>
        <taxon>Pseudomonadati</taxon>
        <taxon>Pseudomonadota</taxon>
        <taxon>Betaproteobacteria</taxon>
        <taxon>Burkholderiales</taxon>
        <taxon>Alcaligenaceae</taxon>
        <taxon>Kerstersia</taxon>
    </lineage>
</organism>
<evidence type="ECO:0000256" key="2">
    <source>
        <dbReference type="SAM" id="Phobius"/>
    </source>
</evidence>
<dbReference type="InterPro" id="IPR011335">
    <property type="entry name" value="Restrct_endonuc-II-like"/>
</dbReference>
<proteinExistence type="predicted"/>
<protein>
    <recommendedName>
        <fullName evidence="3">Restriction endonuclease type II-like domain-containing protein</fullName>
    </recommendedName>
</protein>
<evidence type="ECO:0000259" key="3">
    <source>
        <dbReference type="Pfam" id="PF18741"/>
    </source>
</evidence>
<evidence type="ECO:0000313" key="4">
    <source>
        <dbReference type="EMBL" id="KKO73229.1"/>
    </source>
</evidence>
<keyword evidence="2" id="KW-1133">Transmembrane helix</keyword>